<evidence type="ECO:0000256" key="1">
    <source>
        <dbReference type="SAM" id="SignalP"/>
    </source>
</evidence>
<reference evidence="2 3" key="1">
    <citation type="submission" date="2023-06" db="EMBL/GenBank/DDBJ databases">
        <title>Alkalimonas sp., MEB004 an alkaliphilic bacterium isolated from Lonar Lake, India.</title>
        <authorList>
            <person name="Joshi A."/>
            <person name="Thite S."/>
        </authorList>
    </citation>
    <scope>NUCLEOTIDE SEQUENCE [LARGE SCALE GENOMIC DNA]</scope>
    <source>
        <strain evidence="2 3">MEB004</strain>
    </source>
</reference>
<proteinExistence type="predicted"/>
<feature type="signal peptide" evidence="1">
    <location>
        <begin position="1"/>
        <end position="24"/>
    </location>
</feature>
<dbReference type="RefSeq" id="WP_330087749.1">
    <property type="nucleotide sequence ID" value="NZ_JAUGZK010000005.1"/>
</dbReference>
<sequence length="99" mass="10709">MKKLTAISLLLISTLLVNPATTVANEQFYSAQAASAQLSMTAPAQLSADLQILISQELRALTKQNLQQSVQAYFEKSDEKSLAMSIALAKACNEQFSCL</sequence>
<protein>
    <submittedName>
        <fullName evidence="2">Uncharacterized protein</fullName>
    </submittedName>
</protein>
<keyword evidence="3" id="KW-1185">Reference proteome</keyword>
<organism evidence="2 3">
    <name type="scientific">Alkalimonas mucilaginosa</name>
    <dbReference type="NCBI Taxonomy" id="3057676"/>
    <lineage>
        <taxon>Bacteria</taxon>
        <taxon>Pseudomonadati</taxon>
        <taxon>Pseudomonadota</taxon>
        <taxon>Gammaproteobacteria</taxon>
        <taxon>Alkalimonas</taxon>
    </lineage>
</organism>
<dbReference type="EMBL" id="JAUGZK010000005">
    <property type="protein sequence ID" value="MEE2024417.1"/>
    <property type="molecule type" value="Genomic_DNA"/>
</dbReference>
<keyword evidence="1" id="KW-0732">Signal</keyword>
<gene>
    <name evidence="2" type="ORF">QWF21_09170</name>
</gene>
<comment type="caution">
    <text evidence="2">The sequence shown here is derived from an EMBL/GenBank/DDBJ whole genome shotgun (WGS) entry which is preliminary data.</text>
</comment>
<evidence type="ECO:0000313" key="3">
    <source>
        <dbReference type="Proteomes" id="UP001339167"/>
    </source>
</evidence>
<name>A0ABU7JFF7_9GAMM</name>
<evidence type="ECO:0000313" key="2">
    <source>
        <dbReference type="EMBL" id="MEE2024417.1"/>
    </source>
</evidence>
<accession>A0ABU7JFF7</accession>
<feature type="chain" id="PRO_5047338432" evidence="1">
    <location>
        <begin position="25"/>
        <end position="99"/>
    </location>
</feature>
<dbReference type="Proteomes" id="UP001339167">
    <property type="component" value="Unassembled WGS sequence"/>
</dbReference>